<evidence type="ECO:0000256" key="2">
    <source>
        <dbReference type="ARBA" id="ARBA00022801"/>
    </source>
</evidence>
<dbReference type="PANTHER" id="PTHR18934:SF99">
    <property type="entry name" value="ATP-DEPENDENT RNA HELICASE DHX37-RELATED"/>
    <property type="match status" value="1"/>
</dbReference>
<protein>
    <submittedName>
        <fullName evidence="5">Uncharacterized protein</fullName>
    </submittedName>
</protein>
<dbReference type="Gene3D" id="3.40.50.300">
    <property type="entry name" value="P-loop containing nucleotide triphosphate hydrolases"/>
    <property type="match status" value="1"/>
</dbReference>
<dbReference type="GO" id="GO:0005524">
    <property type="term" value="F:ATP binding"/>
    <property type="evidence" value="ECO:0007669"/>
    <property type="project" value="UniProtKB-KW"/>
</dbReference>
<dbReference type="GO" id="GO:0004386">
    <property type="term" value="F:helicase activity"/>
    <property type="evidence" value="ECO:0007669"/>
    <property type="project" value="UniProtKB-KW"/>
</dbReference>
<keyword evidence="4" id="KW-0067">ATP-binding</keyword>
<keyword evidence="3" id="KW-0347">Helicase</keyword>
<evidence type="ECO:0000256" key="4">
    <source>
        <dbReference type="ARBA" id="ARBA00022840"/>
    </source>
</evidence>
<dbReference type="InterPro" id="IPR027417">
    <property type="entry name" value="P-loop_NTPase"/>
</dbReference>
<dbReference type="RefSeq" id="XP_014144711.1">
    <property type="nucleotide sequence ID" value="XM_014289236.1"/>
</dbReference>
<organism evidence="5 6">
    <name type="scientific">Sphaeroforma arctica JP610</name>
    <dbReference type="NCBI Taxonomy" id="667725"/>
    <lineage>
        <taxon>Eukaryota</taxon>
        <taxon>Ichthyosporea</taxon>
        <taxon>Ichthyophonida</taxon>
        <taxon>Sphaeroforma</taxon>
    </lineage>
</organism>
<dbReference type="GeneID" id="25917164"/>
<dbReference type="eggNOG" id="KOG0920">
    <property type="taxonomic scope" value="Eukaryota"/>
</dbReference>
<reference evidence="5 6" key="1">
    <citation type="submission" date="2011-02" db="EMBL/GenBank/DDBJ databases">
        <title>The Genome Sequence of Sphaeroforma arctica JP610.</title>
        <authorList>
            <consortium name="The Broad Institute Genome Sequencing Platform"/>
            <person name="Russ C."/>
            <person name="Cuomo C."/>
            <person name="Young S.K."/>
            <person name="Zeng Q."/>
            <person name="Gargeya S."/>
            <person name="Alvarado L."/>
            <person name="Berlin A."/>
            <person name="Chapman S.B."/>
            <person name="Chen Z."/>
            <person name="Freedman E."/>
            <person name="Gellesch M."/>
            <person name="Goldberg J."/>
            <person name="Griggs A."/>
            <person name="Gujja S."/>
            <person name="Heilman E."/>
            <person name="Heiman D."/>
            <person name="Howarth C."/>
            <person name="Mehta T."/>
            <person name="Neiman D."/>
            <person name="Pearson M."/>
            <person name="Roberts A."/>
            <person name="Saif S."/>
            <person name="Shea T."/>
            <person name="Shenoy N."/>
            <person name="Sisk P."/>
            <person name="Stolte C."/>
            <person name="Sykes S."/>
            <person name="White J."/>
            <person name="Yandava C."/>
            <person name="Burger G."/>
            <person name="Gray M.W."/>
            <person name="Holland P.W.H."/>
            <person name="King N."/>
            <person name="Lang F.B.F."/>
            <person name="Roger A.J."/>
            <person name="Ruiz-Trillo I."/>
            <person name="Haas B."/>
            <person name="Nusbaum C."/>
            <person name="Birren B."/>
        </authorList>
    </citation>
    <scope>NUCLEOTIDE SEQUENCE [LARGE SCALE GENOMIC DNA]</scope>
    <source>
        <strain evidence="5 6">JP610</strain>
    </source>
</reference>
<dbReference type="STRING" id="667725.A0A0L0F2H5"/>
<dbReference type="PANTHER" id="PTHR18934">
    <property type="entry name" value="ATP-DEPENDENT RNA HELICASE"/>
    <property type="match status" value="1"/>
</dbReference>
<evidence type="ECO:0000313" key="6">
    <source>
        <dbReference type="Proteomes" id="UP000054560"/>
    </source>
</evidence>
<sequence length="63" mass="6905">LIGDVDQRRPCNIVCTQPRRLSATAVAGRVAAERGEKVGQGVGYSIRLENKRCAETRLLFCTT</sequence>
<dbReference type="EMBL" id="KQ250201">
    <property type="protein sequence ID" value="KNC70809.1"/>
    <property type="molecule type" value="Genomic_DNA"/>
</dbReference>
<keyword evidence="2" id="KW-0378">Hydrolase</keyword>
<name>A0A0L0F2H5_9EUKA</name>
<dbReference type="GO" id="GO:0003723">
    <property type="term" value="F:RNA binding"/>
    <property type="evidence" value="ECO:0007669"/>
    <property type="project" value="TreeGrafter"/>
</dbReference>
<accession>A0A0L0F2H5</accession>
<evidence type="ECO:0000256" key="1">
    <source>
        <dbReference type="ARBA" id="ARBA00022741"/>
    </source>
</evidence>
<proteinExistence type="predicted"/>
<feature type="non-terminal residue" evidence="5">
    <location>
        <position position="63"/>
    </location>
</feature>
<dbReference type="OrthoDB" id="5600252at2759"/>
<evidence type="ECO:0000313" key="5">
    <source>
        <dbReference type="EMBL" id="KNC70809.1"/>
    </source>
</evidence>
<evidence type="ECO:0000256" key="3">
    <source>
        <dbReference type="ARBA" id="ARBA00022806"/>
    </source>
</evidence>
<dbReference type="Proteomes" id="UP000054560">
    <property type="component" value="Unassembled WGS sequence"/>
</dbReference>
<dbReference type="AlphaFoldDB" id="A0A0L0F2H5"/>
<feature type="non-terminal residue" evidence="5">
    <location>
        <position position="1"/>
    </location>
</feature>
<keyword evidence="1" id="KW-0547">Nucleotide-binding</keyword>
<dbReference type="GO" id="GO:0016787">
    <property type="term" value="F:hydrolase activity"/>
    <property type="evidence" value="ECO:0007669"/>
    <property type="project" value="UniProtKB-KW"/>
</dbReference>
<keyword evidence="6" id="KW-1185">Reference proteome</keyword>
<gene>
    <name evidence="5" type="ORF">SARC_16660</name>
</gene>